<dbReference type="Gramene" id="OQU90574">
    <property type="protein sequence ID" value="OQU90574"/>
    <property type="gene ID" value="SORBI_3001G000501"/>
</dbReference>
<dbReference type="Proteomes" id="UP000000768">
    <property type="component" value="Chromosome 1"/>
</dbReference>
<keyword evidence="2" id="KW-1185">Reference proteome</keyword>
<evidence type="ECO:0000313" key="1">
    <source>
        <dbReference type="EMBL" id="OQU90574.1"/>
    </source>
</evidence>
<organism evidence="1 2">
    <name type="scientific">Sorghum bicolor</name>
    <name type="common">Sorghum</name>
    <name type="synonym">Sorghum vulgare</name>
    <dbReference type="NCBI Taxonomy" id="4558"/>
    <lineage>
        <taxon>Eukaryota</taxon>
        <taxon>Viridiplantae</taxon>
        <taxon>Streptophyta</taxon>
        <taxon>Embryophyta</taxon>
        <taxon>Tracheophyta</taxon>
        <taxon>Spermatophyta</taxon>
        <taxon>Magnoliopsida</taxon>
        <taxon>Liliopsida</taxon>
        <taxon>Poales</taxon>
        <taxon>Poaceae</taxon>
        <taxon>PACMAD clade</taxon>
        <taxon>Panicoideae</taxon>
        <taxon>Andropogonodae</taxon>
        <taxon>Andropogoneae</taxon>
        <taxon>Sorghinae</taxon>
        <taxon>Sorghum</taxon>
    </lineage>
</organism>
<reference evidence="2" key="2">
    <citation type="journal article" date="2018" name="Plant J.">
        <title>The Sorghum bicolor reference genome: improved assembly, gene annotations, a transcriptome atlas, and signatures of genome organization.</title>
        <authorList>
            <person name="McCormick R.F."/>
            <person name="Truong S.K."/>
            <person name="Sreedasyam A."/>
            <person name="Jenkins J."/>
            <person name="Shu S."/>
            <person name="Sims D."/>
            <person name="Kennedy M."/>
            <person name="Amirebrahimi M."/>
            <person name="Weers B.D."/>
            <person name="McKinley B."/>
            <person name="Mattison A."/>
            <person name="Morishige D.T."/>
            <person name="Grimwood J."/>
            <person name="Schmutz J."/>
            <person name="Mullet J.E."/>
        </authorList>
    </citation>
    <scope>NUCLEOTIDE SEQUENCE [LARGE SCALE GENOMIC DNA]</scope>
    <source>
        <strain evidence="2">cv. BTx623</strain>
    </source>
</reference>
<reference evidence="1 2" key="1">
    <citation type="journal article" date="2009" name="Nature">
        <title>The Sorghum bicolor genome and the diversification of grasses.</title>
        <authorList>
            <person name="Paterson A.H."/>
            <person name="Bowers J.E."/>
            <person name="Bruggmann R."/>
            <person name="Dubchak I."/>
            <person name="Grimwood J."/>
            <person name="Gundlach H."/>
            <person name="Haberer G."/>
            <person name="Hellsten U."/>
            <person name="Mitros T."/>
            <person name="Poliakov A."/>
            <person name="Schmutz J."/>
            <person name="Spannagl M."/>
            <person name="Tang H."/>
            <person name="Wang X."/>
            <person name="Wicker T."/>
            <person name="Bharti A.K."/>
            <person name="Chapman J."/>
            <person name="Feltus F.A."/>
            <person name="Gowik U."/>
            <person name="Grigoriev I.V."/>
            <person name="Lyons E."/>
            <person name="Maher C.A."/>
            <person name="Martis M."/>
            <person name="Narechania A."/>
            <person name="Otillar R.P."/>
            <person name="Penning B.W."/>
            <person name="Salamov A.A."/>
            <person name="Wang Y."/>
            <person name="Zhang L."/>
            <person name="Carpita N.C."/>
            <person name="Freeling M."/>
            <person name="Gingle A.R."/>
            <person name="Hash C.T."/>
            <person name="Keller B."/>
            <person name="Klein P."/>
            <person name="Kresovich S."/>
            <person name="McCann M.C."/>
            <person name="Ming R."/>
            <person name="Peterson D.G."/>
            <person name="Mehboob-ur-Rahman"/>
            <person name="Ware D."/>
            <person name="Westhoff P."/>
            <person name="Mayer K.F."/>
            <person name="Messing J."/>
            <person name="Rokhsar D.S."/>
        </authorList>
    </citation>
    <scope>NUCLEOTIDE SEQUENCE [LARGE SCALE GENOMIC DNA]</scope>
    <source>
        <strain evidence="2">cv. BTx623</strain>
    </source>
</reference>
<accession>A0A1Z5S3R5</accession>
<evidence type="ECO:0000313" key="2">
    <source>
        <dbReference type="Proteomes" id="UP000000768"/>
    </source>
</evidence>
<name>A0A1Z5S3R5_SORBI</name>
<proteinExistence type="predicted"/>
<dbReference type="InParanoid" id="A0A1Z5S3R5"/>
<dbReference type="EMBL" id="CM000760">
    <property type="protein sequence ID" value="OQU90574.1"/>
    <property type="molecule type" value="Genomic_DNA"/>
</dbReference>
<gene>
    <name evidence="1" type="ORF">SORBI_3001G000501</name>
</gene>
<dbReference type="AlphaFoldDB" id="A0A1Z5S3R5"/>
<protein>
    <submittedName>
        <fullName evidence="1">Uncharacterized protein</fullName>
    </submittedName>
</protein>
<sequence length="61" mass="6824">MLDNTRSPHLTRCPGVWRRGHGHAGYLVPVASFTSWFLRLRSSAFCQVPAGEEQILAEQQG</sequence>